<sequence length="169" mass="18276">MESGRRIFAASRSLAAFWLAAANACTLASNLFVVLSGAGINSRGALRCMAPAQTGTQLAADHRPVASGALLRCAHHPSSPTPRYGTFVLGDGNLVCLMYSSSCGAHTAGQANLGGWQKRMVGYPANCFDFAGRHPLLPIANLRRFSRSDLWPESVWLRDQPEWQGLLFW</sequence>
<protein>
    <submittedName>
        <fullName evidence="1">Unannotated protein</fullName>
    </submittedName>
</protein>
<organism evidence="1">
    <name type="scientific">freshwater metagenome</name>
    <dbReference type="NCBI Taxonomy" id="449393"/>
    <lineage>
        <taxon>unclassified sequences</taxon>
        <taxon>metagenomes</taxon>
        <taxon>ecological metagenomes</taxon>
    </lineage>
</organism>
<accession>A0A6J7SB58</accession>
<dbReference type="AlphaFoldDB" id="A0A6J7SB58"/>
<evidence type="ECO:0000313" key="1">
    <source>
        <dbReference type="EMBL" id="CAB5038433.1"/>
    </source>
</evidence>
<proteinExistence type="predicted"/>
<name>A0A6J7SB58_9ZZZZ</name>
<reference evidence="1" key="1">
    <citation type="submission" date="2020-05" db="EMBL/GenBank/DDBJ databases">
        <authorList>
            <person name="Chiriac C."/>
            <person name="Salcher M."/>
            <person name="Ghai R."/>
            <person name="Kavagutti S V."/>
        </authorList>
    </citation>
    <scope>NUCLEOTIDE SEQUENCE</scope>
</reference>
<gene>
    <name evidence="1" type="ORF">UFOPK4173_01539</name>
</gene>
<dbReference type="EMBL" id="CAFBPW010000211">
    <property type="protein sequence ID" value="CAB5038433.1"/>
    <property type="molecule type" value="Genomic_DNA"/>
</dbReference>